<dbReference type="EMBL" id="CP034669">
    <property type="protein sequence ID" value="QAT83033.1"/>
    <property type="molecule type" value="Genomic_DNA"/>
</dbReference>
<feature type="chain" id="PRO_5019202921" description="Lipoprotein" evidence="1">
    <location>
        <begin position="24"/>
        <end position="344"/>
    </location>
</feature>
<keyword evidence="1" id="KW-0732">Signal</keyword>
<reference evidence="2 3" key="1">
    <citation type="submission" date="2018-12" db="EMBL/GenBank/DDBJ databases">
        <title>Complete Genome Sequence of the Corallopyronin A producing Myxobacterium Corallococcus coralloides B035.</title>
        <authorList>
            <person name="Bouhired S.M."/>
            <person name="Rupp O."/>
            <person name="Blom J."/>
            <person name="Schaeberle T.F."/>
            <person name="Kehraus S."/>
            <person name="Schiefer A."/>
            <person name="Pfarr K."/>
            <person name="Goesmann A."/>
            <person name="Hoerauf A."/>
            <person name="Koenig G.M."/>
        </authorList>
    </citation>
    <scope>NUCLEOTIDE SEQUENCE [LARGE SCALE GENOMIC DNA]</scope>
    <source>
        <strain evidence="2 3">B035</strain>
    </source>
</reference>
<dbReference type="Proteomes" id="UP000288758">
    <property type="component" value="Chromosome"/>
</dbReference>
<organism evidence="2 3">
    <name type="scientific">Corallococcus coralloides</name>
    <name type="common">Myxococcus coralloides</name>
    <dbReference type="NCBI Taxonomy" id="184914"/>
    <lineage>
        <taxon>Bacteria</taxon>
        <taxon>Pseudomonadati</taxon>
        <taxon>Myxococcota</taxon>
        <taxon>Myxococcia</taxon>
        <taxon>Myxococcales</taxon>
        <taxon>Cystobacterineae</taxon>
        <taxon>Myxococcaceae</taxon>
        <taxon>Corallococcus</taxon>
    </lineage>
</organism>
<evidence type="ECO:0000313" key="3">
    <source>
        <dbReference type="Proteomes" id="UP000288758"/>
    </source>
</evidence>
<evidence type="ECO:0008006" key="4">
    <source>
        <dbReference type="Google" id="ProtNLM"/>
    </source>
</evidence>
<name>A0A410RMF4_CORCK</name>
<sequence length="344" mass="37664">MYRKNVLSAVLALGLLTAMGAQAEVLYAQANFLLNKNQLSAVNYRGKGAAIPVGAKVAVIERDSDEIRCKVIESGAEFRFVTHRSLGKPINVLFAGFFAEQDPASRIAALTPEDQKQIRAGELARGMSREAVLLTVGPPPPHRTPSLQGNRWTYWSSKFSTFEVEFGPDDKVVRLSNEPVAAPAPAPAPVVEKAYYATANFHFEDGTVSWVNYLKGPIIPFNAKVEVLDKGSSSVKFKVVDTGAELEFTNDARSGSETWKLFQASFAPEDQAAKLEALSVDDRKKVSASEVEPGMSREAVRMAWGPPPAHETPSFHSSTWTYWKSKTSKVRVKFGKDDKVAAIE</sequence>
<evidence type="ECO:0000313" key="2">
    <source>
        <dbReference type="EMBL" id="QAT83033.1"/>
    </source>
</evidence>
<gene>
    <name evidence="2" type="ORF">EJ065_1431</name>
</gene>
<feature type="signal peptide" evidence="1">
    <location>
        <begin position="1"/>
        <end position="23"/>
    </location>
</feature>
<protein>
    <recommendedName>
        <fullName evidence="4">Lipoprotein</fullName>
    </recommendedName>
</protein>
<dbReference type="RefSeq" id="WP_128795253.1">
    <property type="nucleotide sequence ID" value="NZ_CP034669.1"/>
</dbReference>
<accession>A0A410RMF4</accession>
<dbReference type="AlphaFoldDB" id="A0A410RMF4"/>
<evidence type="ECO:0000256" key="1">
    <source>
        <dbReference type="SAM" id="SignalP"/>
    </source>
</evidence>
<proteinExistence type="predicted"/>